<dbReference type="RefSeq" id="WP_336351599.1">
    <property type="nucleotide sequence ID" value="NZ_JAZAQL010000003.1"/>
</dbReference>
<comment type="caution">
    <text evidence="2">The sequence shown here is derived from an EMBL/GenBank/DDBJ whole genome shotgun (WGS) entry which is preliminary data.</text>
</comment>
<feature type="transmembrane region" description="Helical" evidence="1">
    <location>
        <begin position="273"/>
        <end position="292"/>
    </location>
</feature>
<dbReference type="EMBL" id="JBHSXN010000003">
    <property type="protein sequence ID" value="MFC6954662.1"/>
    <property type="molecule type" value="Genomic_DNA"/>
</dbReference>
<proteinExistence type="predicted"/>
<reference evidence="2 3" key="1">
    <citation type="journal article" date="2019" name="Int. J. Syst. Evol. Microbiol.">
        <title>The Global Catalogue of Microorganisms (GCM) 10K type strain sequencing project: providing services to taxonomists for standard genome sequencing and annotation.</title>
        <authorList>
            <consortium name="The Broad Institute Genomics Platform"/>
            <consortium name="The Broad Institute Genome Sequencing Center for Infectious Disease"/>
            <person name="Wu L."/>
            <person name="Ma J."/>
        </authorList>
    </citation>
    <scope>NUCLEOTIDE SEQUENCE [LARGE SCALE GENOMIC DNA]</scope>
    <source>
        <strain evidence="2 3">GX26</strain>
    </source>
</reference>
<accession>A0ABD5VN71</accession>
<evidence type="ECO:0000256" key="1">
    <source>
        <dbReference type="SAM" id="Phobius"/>
    </source>
</evidence>
<keyword evidence="1" id="KW-0812">Transmembrane</keyword>
<feature type="transmembrane region" description="Helical" evidence="1">
    <location>
        <begin position="298"/>
        <end position="317"/>
    </location>
</feature>
<dbReference type="AlphaFoldDB" id="A0ABD5VN71"/>
<feature type="transmembrane region" description="Helical" evidence="1">
    <location>
        <begin position="354"/>
        <end position="371"/>
    </location>
</feature>
<sequence length="374" mass="40386">MRRIAMLVLAWFVVVGLVATSGFTGATPPAAEEPPDARLVDPIGTGSHLWPYTSKDTSTQGRTLAINVVVIGDPATVRRALVDRSDVNWTRAPRDKELEVGDGGTPWQNASGAKRYTYVRPAGSDAGRWVASSYQLSTGRYLGSRVHVRAYQSPNANWTGIQAHEEYWDWYRLRHTVTGVPEAGRFVERDLRDEPFVDEIDRQYHGQGGGGGHGWLTVVQFASVVVVGSAFANERNVEPEDVAMPAAVVATVVGVRGAGLLMESHLGGVSPKVIAGVLYPILVFAPVAALFLTRDRPATRTALLAAAALGFAILHDMSTIGVRQVPVRLALHRVVLVTSFGVLAYAIAEDDRRLKAFGAISYLLVLVAPLVKFV</sequence>
<feature type="transmembrane region" description="Helical" evidence="1">
    <location>
        <begin position="329"/>
        <end position="348"/>
    </location>
</feature>
<evidence type="ECO:0000313" key="3">
    <source>
        <dbReference type="Proteomes" id="UP001596395"/>
    </source>
</evidence>
<keyword evidence="1" id="KW-1133">Transmembrane helix</keyword>
<evidence type="ECO:0000313" key="2">
    <source>
        <dbReference type="EMBL" id="MFC6954662.1"/>
    </source>
</evidence>
<keyword evidence="3" id="KW-1185">Reference proteome</keyword>
<protein>
    <submittedName>
        <fullName evidence="2">Uncharacterized protein</fullName>
    </submittedName>
</protein>
<organism evidence="2 3">
    <name type="scientific">Halorubellus litoreus</name>
    <dbReference type="NCBI Taxonomy" id="755308"/>
    <lineage>
        <taxon>Archaea</taxon>
        <taxon>Methanobacteriati</taxon>
        <taxon>Methanobacteriota</taxon>
        <taxon>Stenosarchaea group</taxon>
        <taxon>Halobacteria</taxon>
        <taxon>Halobacteriales</taxon>
        <taxon>Halorubellaceae</taxon>
        <taxon>Halorubellus</taxon>
    </lineage>
</organism>
<gene>
    <name evidence="2" type="ORF">ACFQGB_17490</name>
</gene>
<name>A0ABD5VN71_9EURY</name>
<keyword evidence="1" id="KW-0472">Membrane</keyword>
<dbReference type="Proteomes" id="UP001596395">
    <property type="component" value="Unassembled WGS sequence"/>
</dbReference>